<feature type="transmembrane region" description="Helical" evidence="7">
    <location>
        <begin position="363"/>
        <end position="384"/>
    </location>
</feature>
<keyword evidence="6 7" id="KW-0472">Membrane</keyword>
<dbReference type="EMBL" id="BONZ01000081">
    <property type="protein sequence ID" value="GIH19440.1"/>
    <property type="molecule type" value="Genomic_DNA"/>
</dbReference>
<dbReference type="GO" id="GO:0022857">
    <property type="term" value="F:transmembrane transporter activity"/>
    <property type="evidence" value="ECO:0007669"/>
    <property type="project" value="InterPro"/>
</dbReference>
<feature type="transmembrane region" description="Helical" evidence="7">
    <location>
        <begin position="165"/>
        <end position="185"/>
    </location>
</feature>
<dbReference type="InterPro" id="IPR020846">
    <property type="entry name" value="MFS_dom"/>
</dbReference>
<feature type="transmembrane region" description="Helical" evidence="7">
    <location>
        <begin position="338"/>
        <end position="357"/>
    </location>
</feature>
<evidence type="ECO:0000256" key="3">
    <source>
        <dbReference type="ARBA" id="ARBA00022448"/>
    </source>
</evidence>
<dbReference type="Pfam" id="PF07690">
    <property type="entry name" value="MFS_1"/>
    <property type="match status" value="1"/>
</dbReference>
<dbReference type="PANTHER" id="PTHR23514:SF3">
    <property type="entry name" value="BYPASS OF STOP CODON PROTEIN 6"/>
    <property type="match status" value="1"/>
</dbReference>
<evidence type="ECO:0000256" key="6">
    <source>
        <dbReference type="ARBA" id="ARBA00023136"/>
    </source>
</evidence>
<evidence type="ECO:0000256" key="4">
    <source>
        <dbReference type="ARBA" id="ARBA00022692"/>
    </source>
</evidence>
<feature type="transmembrane region" description="Helical" evidence="7">
    <location>
        <begin position="52"/>
        <end position="74"/>
    </location>
</feature>
<keyword evidence="10" id="KW-1185">Reference proteome</keyword>
<evidence type="ECO:0000256" key="7">
    <source>
        <dbReference type="SAM" id="Phobius"/>
    </source>
</evidence>
<evidence type="ECO:0000256" key="2">
    <source>
        <dbReference type="ARBA" id="ARBA00008335"/>
    </source>
</evidence>
<feature type="transmembrane region" description="Helical" evidence="7">
    <location>
        <begin position="243"/>
        <end position="264"/>
    </location>
</feature>
<evidence type="ECO:0000256" key="1">
    <source>
        <dbReference type="ARBA" id="ARBA00004651"/>
    </source>
</evidence>
<comment type="subcellular location">
    <subcellularLocation>
        <location evidence="1">Cell membrane</location>
        <topology evidence="1">Multi-pass membrane protein</topology>
    </subcellularLocation>
</comment>
<gene>
    <name evidence="9" type="ORF">Raf01_76120</name>
</gene>
<dbReference type="Gene3D" id="1.20.1250.20">
    <property type="entry name" value="MFS general substrate transporter like domains"/>
    <property type="match status" value="2"/>
</dbReference>
<feature type="transmembrane region" description="Helical" evidence="7">
    <location>
        <begin position="138"/>
        <end position="159"/>
    </location>
</feature>
<comment type="similarity">
    <text evidence="2">Belongs to the major facilitator superfamily.</text>
</comment>
<reference evidence="9" key="1">
    <citation type="submission" date="2021-01" db="EMBL/GenBank/DDBJ databases">
        <title>Whole genome shotgun sequence of Rugosimonospora africana NBRC 104875.</title>
        <authorList>
            <person name="Komaki H."/>
            <person name="Tamura T."/>
        </authorList>
    </citation>
    <scope>NUCLEOTIDE SEQUENCE</scope>
    <source>
        <strain evidence="9">NBRC 104875</strain>
    </source>
</reference>
<dbReference type="GO" id="GO:0005886">
    <property type="term" value="C:plasma membrane"/>
    <property type="evidence" value="ECO:0007669"/>
    <property type="project" value="UniProtKB-SubCell"/>
</dbReference>
<accession>A0A8J3QXX3</accession>
<dbReference type="Proteomes" id="UP000642748">
    <property type="component" value="Unassembled WGS sequence"/>
</dbReference>
<proteinExistence type="inferred from homology"/>
<feature type="transmembrane region" description="Helical" evidence="7">
    <location>
        <begin position="276"/>
        <end position="294"/>
    </location>
</feature>
<evidence type="ECO:0000313" key="9">
    <source>
        <dbReference type="EMBL" id="GIH19440.1"/>
    </source>
</evidence>
<dbReference type="InterPro" id="IPR011701">
    <property type="entry name" value="MFS"/>
</dbReference>
<dbReference type="RefSeq" id="WP_203922899.1">
    <property type="nucleotide sequence ID" value="NZ_BONZ01000081.1"/>
</dbReference>
<dbReference type="AlphaFoldDB" id="A0A8J3QXX3"/>
<dbReference type="InterPro" id="IPR036259">
    <property type="entry name" value="MFS_trans_sf"/>
</dbReference>
<keyword evidence="4 7" id="KW-0812">Transmembrane</keyword>
<name>A0A8J3QXX3_9ACTN</name>
<feature type="transmembrane region" description="Helical" evidence="7">
    <location>
        <begin position="206"/>
        <end position="231"/>
    </location>
</feature>
<comment type="caution">
    <text evidence="9">The sequence shown here is derived from an EMBL/GenBank/DDBJ whole genome shotgun (WGS) entry which is preliminary data.</text>
</comment>
<keyword evidence="3" id="KW-0813">Transport</keyword>
<protein>
    <recommendedName>
        <fullName evidence="8">Major facilitator superfamily (MFS) profile domain-containing protein</fullName>
    </recommendedName>
</protein>
<organism evidence="9 10">
    <name type="scientific">Rugosimonospora africana</name>
    <dbReference type="NCBI Taxonomy" id="556532"/>
    <lineage>
        <taxon>Bacteria</taxon>
        <taxon>Bacillati</taxon>
        <taxon>Actinomycetota</taxon>
        <taxon>Actinomycetes</taxon>
        <taxon>Micromonosporales</taxon>
        <taxon>Micromonosporaceae</taxon>
        <taxon>Rugosimonospora</taxon>
    </lineage>
</organism>
<feature type="domain" description="Major facilitator superfamily (MFS) profile" evidence="8">
    <location>
        <begin position="1"/>
        <end position="385"/>
    </location>
</feature>
<dbReference type="PANTHER" id="PTHR23514">
    <property type="entry name" value="BYPASS OF STOP CODON PROTEIN 6"/>
    <property type="match status" value="1"/>
</dbReference>
<dbReference type="PROSITE" id="PS50850">
    <property type="entry name" value="MFS"/>
    <property type="match status" value="1"/>
</dbReference>
<feature type="transmembrane region" description="Helical" evidence="7">
    <location>
        <begin position="300"/>
        <end position="326"/>
    </location>
</feature>
<sequence length="391" mass="40223">MVSGSEVGVFARDRSTMLSYSALGAYTFWLYAFGPALALMRDELRFSYTMTSTYSAVWAVGSVVAGAGFATMAARVGRRSLLWWSALTATGGAAVFTVTHTITATLAGATVLGFAGTTLQTTTQSILSDHHGPRRDQALVEANIGAAVCAVVAPLAVGLLHATPLTWRAGMALPALALAALYLFYRYQPFPAPPGQPPVARHGYRLSPACWLLCLLVAVGIGAEFCVVYFGPELLTATTGLRTPAAATAMTVFYAGILAGRLGGGRLARRPGRTGVLMWGSLAVTLAGLLALWLSGATAAALTGLFTTGLGIANLFPLSLALALAAAPGHTDTANARAQLLGGSLVIAAPFLLGVLADQVGLFAAFGVVPVLIALSGALLYAGLHSQRTRG</sequence>
<dbReference type="InterPro" id="IPR051788">
    <property type="entry name" value="MFS_Transporter"/>
</dbReference>
<dbReference type="SUPFAM" id="SSF103473">
    <property type="entry name" value="MFS general substrate transporter"/>
    <property type="match status" value="1"/>
</dbReference>
<feature type="transmembrane region" description="Helical" evidence="7">
    <location>
        <begin position="20"/>
        <end position="40"/>
    </location>
</feature>
<keyword evidence="5 7" id="KW-1133">Transmembrane helix</keyword>
<evidence type="ECO:0000259" key="8">
    <source>
        <dbReference type="PROSITE" id="PS50850"/>
    </source>
</evidence>
<evidence type="ECO:0000256" key="5">
    <source>
        <dbReference type="ARBA" id="ARBA00022989"/>
    </source>
</evidence>
<feature type="transmembrane region" description="Helical" evidence="7">
    <location>
        <begin position="94"/>
        <end position="117"/>
    </location>
</feature>
<evidence type="ECO:0000313" key="10">
    <source>
        <dbReference type="Proteomes" id="UP000642748"/>
    </source>
</evidence>